<comment type="caution">
    <text evidence="2">The sequence shown here is derived from an EMBL/GenBank/DDBJ whole genome shotgun (WGS) entry which is preliminary data.</text>
</comment>
<name>A0A1V9A5A3_SACPI</name>
<protein>
    <submittedName>
        <fullName evidence="2">Uncharacterized protein</fullName>
    </submittedName>
</protein>
<dbReference type="Proteomes" id="UP000192591">
    <property type="component" value="Unassembled WGS sequence"/>
</dbReference>
<sequence length="65" mass="7123">MLPGMERELSDGREHVRRHVPNVVAPEVLSGLPYGSELPPQVTGKDVTGSVSASDMVLKLREERL</sequence>
<dbReference type="AlphaFoldDB" id="A0A1V9A5A3"/>
<evidence type="ECO:0000313" key="2">
    <source>
        <dbReference type="EMBL" id="OQO92322.1"/>
    </source>
</evidence>
<dbReference type="STRING" id="1962155.B1813_08870"/>
<reference evidence="2 3" key="1">
    <citation type="submission" date="2017-02" db="EMBL/GenBank/DDBJ databases">
        <title>Draft genome of Saccharomonospora sp. 154.</title>
        <authorList>
            <person name="Alonso-Carmona G.S."/>
            <person name="De La Haba R."/>
            <person name="Vera-Gargallo B."/>
            <person name="Sandoval-Trujillo A.H."/>
            <person name="Ramirez-Duran N."/>
            <person name="Ventosa A."/>
        </authorList>
    </citation>
    <scope>NUCLEOTIDE SEQUENCE [LARGE SCALE GENOMIC DNA]</scope>
    <source>
        <strain evidence="2 3">LRS4.154</strain>
    </source>
</reference>
<keyword evidence="3" id="KW-1185">Reference proteome</keyword>
<accession>A0A1V9A5A3</accession>
<proteinExistence type="predicted"/>
<dbReference type="EMBL" id="MWIH01000005">
    <property type="protein sequence ID" value="OQO92322.1"/>
    <property type="molecule type" value="Genomic_DNA"/>
</dbReference>
<feature type="region of interest" description="Disordered" evidence="1">
    <location>
        <begin position="31"/>
        <end position="51"/>
    </location>
</feature>
<evidence type="ECO:0000256" key="1">
    <source>
        <dbReference type="SAM" id="MobiDB-lite"/>
    </source>
</evidence>
<organism evidence="2 3">
    <name type="scientific">Saccharomonospora piscinae</name>
    <dbReference type="NCBI Taxonomy" id="687388"/>
    <lineage>
        <taxon>Bacteria</taxon>
        <taxon>Bacillati</taxon>
        <taxon>Actinomycetota</taxon>
        <taxon>Actinomycetes</taxon>
        <taxon>Pseudonocardiales</taxon>
        <taxon>Pseudonocardiaceae</taxon>
        <taxon>Saccharomonospora</taxon>
    </lineage>
</organism>
<evidence type="ECO:0000313" key="3">
    <source>
        <dbReference type="Proteomes" id="UP000192591"/>
    </source>
</evidence>
<gene>
    <name evidence="2" type="ORF">B1813_08870</name>
</gene>